<evidence type="ECO:0000313" key="5">
    <source>
        <dbReference type="Proteomes" id="UP001497623"/>
    </source>
</evidence>
<protein>
    <recommendedName>
        <fullName evidence="6">SEFIR domain-containing protein</fullName>
    </recommendedName>
</protein>
<dbReference type="AlphaFoldDB" id="A0AAV2PP80"/>
<feature type="compositionally biased region" description="Basic and acidic residues" evidence="1">
    <location>
        <begin position="639"/>
        <end position="650"/>
    </location>
</feature>
<comment type="caution">
    <text evidence="4">The sequence shown here is derived from an EMBL/GenBank/DDBJ whole genome shotgun (WGS) entry which is preliminary data.</text>
</comment>
<reference evidence="4 5" key="1">
    <citation type="submission" date="2024-05" db="EMBL/GenBank/DDBJ databases">
        <authorList>
            <person name="Wallberg A."/>
        </authorList>
    </citation>
    <scope>NUCLEOTIDE SEQUENCE [LARGE SCALE GENOMIC DNA]</scope>
</reference>
<organism evidence="4 5">
    <name type="scientific">Meganyctiphanes norvegica</name>
    <name type="common">Northern krill</name>
    <name type="synonym">Thysanopoda norvegica</name>
    <dbReference type="NCBI Taxonomy" id="48144"/>
    <lineage>
        <taxon>Eukaryota</taxon>
        <taxon>Metazoa</taxon>
        <taxon>Ecdysozoa</taxon>
        <taxon>Arthropoda</taxon>
        <taxon>Crustacea</taxon>
        <taxon>Multicrustacea</taxon>
        <taxon>Malacostraca</taxon>
        <taxon>Eumalacostraca</taxon>
        <taxon>Eucarida</taxon>
        <taxon>Euphausiacea</taxon>
        <taxon>Euphausiidae</taxon>
        <taxon>Meganyctiphanes</taxon>
    </lineage>
</organism>
<proteinExistence type="predicted"/>
<feature type="region of interest" description="Disordered" evidence="1">
    <location>
        <begin position="639"/>
        <end position="659"/>
    </location>
</feature>
<gene>
    <name evidence="4" type="ORF">MNOR_LOCUS2647</name>
</gene>
<sequence length="659" mass="74891">MLVVCPDAAMLLLAFGILLVSWSRTGDALCSGVEDCLHNTSALCVQDFVQQTCKHQFIHDTTGGCQMEYIPPTECRALSLGTLYPPESLPFQLGMYHYKTWFMNRATPNLTFPNLATDFIQIRYEHENPDLHRSLCRNFKLSNVSLPLMDTIYWDCPIFADTSYEGNPYRLTISDWEHNIGGSYTFRIPNKTRINTKKTKIENWQVFFFLHKEHIFRTHQIPVSFQPAPFPNITYEVAVAKCLPRGEYHVDELCTNKTVLFSHHVKGPERVDDPECCSLITEILPNNPQVGVYVVTVTILSPFCSSGRCYESLSVPFEFTPSGLVPILLIMFGGVIVIFLIVFLMLHLYKRQQQKVEKQLTCEESDVLLIYLAESYESWSVIKAFSAFLQDHCYLNPLLVDVDNHTQNPNVWLTNKLRESHKVAFIIPSNLKATSVMPVCNGWLLALHYYVEQAYLIHNFPNKFACFHLPTSSRTLPPEISHLKKFFVVHDLPSLVCWAHGGSFMDTWMFWGPQLSNRFGEGKRKKLKRILSDTPEKHNSSILGSIKVPLLSVKDISGLEPKSLSVNNTPSEELSLTSNTTLYTEDSLLVSSEAKNGSDTSLNDKNSEFVVDKRGEVFDPNLPNVNELPLLGEEMVVRKDSPVDDSHETESLLEDDAFL</sequence>
<accession>A0AAV2PP80</accession>
<evidence type="ECO:0000256" key="1">
    <source>
        <dbReference type="SAM" id="MobiDB-lite"/>
    </source>
</evidence>
<feature type="transmembrane region" description="Helical" evidence="2">
    <location>
        <begin position="324"/>
        <end position="349"/>
    </location>
</feature>
<name>A0AAV2PP80_MEGNR</name>
<evidence type="ECO:0000256" key="3">
    <source>
        <dbReference type="SAM" id="SignalP"/>
    </source>
</evidence>
<dbReference type="EMBL" id="CAXKWB010000830">
    <property type="protein sequence ID" value="CAL4062348.1"/>
    <property type="molecule type" value="Genomic_DNA"/>
</dbReference>
<feature type="signal peptide" evidence="3">
    <location>
        <begin position="1"/>
        <end position="28"/>
    </location>
</feature>
<evidence type="ECO:0008006" key="6">
    <source>
        <dbReference type="Google" id="ProtNLM"/>
    </source>
</evidence>
<feature type="chain" id="PRO_5043405040" description="SEFIR domain-containing protein" evidence="3">
    <location>
        <begin position="29"/>
        <end position="659"/>
    </location>
</feature>
<keyword evidence="2" id="KW-1133">Transmembrane helix</keyword>
<dbReference type="Proteomes" id="UP001497623">
    <property type="component" value="Unassembled WGS sequence"/>
</dbReference>
<keyword evidence="3" id="KW-0732">Signal</keyword>
<keyword evidence="5" id="KW-1185">Reference proteome</keyword>
<keyword evidence="2" id="KW-0472">Membrane</keyword>
<keyword evidence="2" id="KW-0812">Transmembrane</keyword>
<evidence type="ECO:0000256" key="2">
    <source>
        <dbReference type="SAM" id="Phobius"/>
    </source>
</evidence>
<evidence type="ECO:0000313" key="4">
    <source>
        <dbReference type="EMBL" id="CAL4062348.1"/>
    </source>
</evidence>